<reference evidence="7" key="1">
    <citation type="submission" date="2016-04" db="EMBL/GenBank/DDBJ databases">
        <authorList>
            <person name="Chen L."/>
            <person name="Zhuang W."/>
            <person name="Wang G."/>
        </authorList>
    </citation>
    <scope>NUCLEOTIDE SEQUENCE [LARGE SCALE GENOMIC DNA]</scope>
    <source>
        <strain evidence="7">17621</strain>
    </source>
</reference>
<comment type="caution">
    <text evidence="6">The sequence shown here is derived from an EMBL/GenBank/DDBJ whole genome shotgun (WGS) entry which is preliminary data.</text>
</comment>
<sequence>MRYQIRGFAVFISAFCLARRIRQLADSAGLLPFPSALCPLPSALCLSRPSIKISNLTNQMLLINHIILVVLWLLFGILHSLLAADWWKRFMQRWLGLYYKYYSFSYSVFAGITLIGILVYQVYLQSGLLYVAPVWLKVLLGLPLVAGLVIMGALIKKYFFSLSGISVFYSKQAPVELELTGLNRYMRHPLYFGTLLTIWSLFFIFPYVKNLLACLVITLYTVWGARLEEKKLAALFGEKYKVYKSRVPMLIPGFPPF</sequence>
<organism evidence="6 7">
    <name type="scientific">Niastella yeongjuensis</name>
    <dbReference type="NCBI Taxonomy" id="354355"/>
    <lineage>
        <taxon>Bacteria</taxon>
        <taxon>Pseudomonadati</taxon>
        <taxon>Bacteroidota</taxon>
        <taxon>Chitinophagia</taxon>
        <taxon>Chitinophagales</taxon>
        <taxon>Chitinophagaceae</taxon>
        <taxon>Niastella</taxon>
    </lineage>
</organism>
<dbReference type="Pfam" id="PF04191">
    <property type="entry name" value="PEMT"/>
    <property type="match status" value="1"/>
</dbReference>
<keyword evidence="3 5" id="KW-1133">Transmembrane helix</keyword>
<dbReference type="AlphaFoldDB" id="A0A1V9EAA6"/>
<dbReference type="Gene3D" id="1.20.120.1630">
    <property type="match status" value="1"/>
</dbReference>
<feature type="transmembrane region" description="Helical" evidence="5">
    <location>
        <begin position="104"/>
        <end position="123"/>
    </location>
</feature>
<keyword evidence="2 5" id="KW-0812">Transmembrane</keyword>
<gene>
    <name evidence="6" type="ORF">A4H97_12885</name>
</gene>
<evidence type="ECO:0000256" key="4">
    <source>
        <dbReference type="ARBA" id="ARBA00023136"/>
    </source>
</evidence>
<keyword evidence="4 5" id="KW-0472">Membrane</keyword>
<evidence type="ECO:0000313" key="7">
    <source>
        <dbReference type="Proteomes" id="UP000192610"/>
    </source>
</evidence>
<dbReference type="InterPro" id="IPR007318">
    <property type="entry name" value="Phopholipid_MeTrfase"/>
</dbReference>
<dbReference type="STRING" id="354355.SAMN05660816_03248"/>
<evidence type="ECO:0000256" key="1">
    <source>
        <dbReference type="ARBA" id="ARBA00004127"/>
    </source>
</evidence>
<keyword evidence="7" id="KW-1185">Reference proteome</keyword>
<evidence type="ECO:0000313" key="6">
    <source>
        <dbReference type="EMBL" id="OQP43036.1"/>
    </source>
</evidence>
<proteinExistence type="predicted"/>
<accession>A0A1V9EAA6</accession>
<feature type="transmembrane region" description="Helical" evidence="5">
    <location>
        <begin position="62"/>
        <end position="83"/>
    </location>
</feature>
<protein>
    <recommendedName>
        <fullName evidence="8">NnrU domain-containing protein</fullName>
    </recommendedName>
</protein>
<feature type="transmembrane region" description="Helical" evidence="5">
    <location>
        <begin position="135"/>
        <end position="155"/>
    </location>
</feature>
<dbReference type="GO" id="GO:0012505">
    <property type="term" value="C:endomembrane system"/>
    <property type="evidence" value="ECO:0007669"/>
    <property type="project" value="UniProtKB-SubCell"/>
</dbReference>
<evidence type="ECO:0008006" key="8">
    <source>
        <dbReference type="Google" id="ProtNLM"/>
    </source>
</evidence>
<dbReference type="Proteomes" id="UP000192610">
    <property type="component" value="Unassembled WGS sequence"/>
</dbReference>
<evidence type="ECO:0000256" key="5">
    <source>
        <dbReference type="SAM" id="Phobius"/>
    </source>
</evidence>
<evidence type="ECO:0000256" key="3">
    <source>
        <dbReference type="ARBA" id="ARBA00022989"/>
    </source>
</evidence>
<dbReference type="EMBL" id="LVXG01000056">
    <property type="protein sequence ID" value="OQP43036.1"/>
    <property type="molecule type" value="Genomic_DNA"/>
</dbReference>
<feature type="transmembrane region" description="Helical" evidence="5">
    <location>
        <begin position="190"/>
        <end position="208"/>
    </location>
</feature>
<comment type="subcellular location">
    <subcellularLocation>
        <location evidence="1">Endomembrane system</location>
        <topology evidence="1">Multi-pass membrane protein</topology>
    </subcellularLocation>
</comment>
<name>A0A1V9EAA6_9BACT</name>
<evidence type="ECO:0000256" key="2">
    <source>
        <dbReference type="ARBA" id="ARBA00022692"/>
    </source>
</evidence>